<protein>
    <submittedName>
        <fullName evidence="1">Uncharacterized protein</fullName>
    </submittedName>
</protein>
<gene>
    <name evidence="1" type="ORF">CSUNSWCD_246</name>
</gene>
<proteinExistence type="predicted"/>
<evidence type="ECO:0000313" key="1">
    <source>
        <dbReference type="EMBL" id="EKU12306.1"/>
    </source>
</evidence>
<sequence length="52" mass="5800">MTERALTSSKFRPNLILMIFKSTITSRSFYGFQAGKFGVFSICKSLVAFSAL</sequence>
<evidence type="ECO:0000313" key="2">
    <source>
        <dbReference type="Proteomes" id="UP000011939"/>
    </source>
</evidence>
<dbReference type="AlphaFoldDB" id="M5ISA3"/>
<comment type="caution">
    <text evidence="1">The sequence shown here is derived from an EMBL/GenBank/DDBJ whole genome shotgun (WGS) entry which is preliminary data.</text>
</comment>
<accession>M5ISA3</accession>
<name>M5ISA3_9BACT</name>
<dbReference type="PATRIC" id="fig|1244083.3.peg.251"/>
<dbReference type="EMBL" id="AMZQ01000001">
    <property type="protein sequence ID" value="EKU12306.1"/>
    <property type="molecule type" value="Genomic_DNA"/>
</dbReference>
<dbReference type="Proteomes" id="UP000011939">
    <property type="component" value="Unassembled WGS sequence"/>
</dbReference>
<dbReference type="STRING" id="1244083.CSUNSWCD_246"/>
<reference evidence="1 2" key="1">
    <citation type="journal article" date="2013" name="Genome Announc.">
        <title>Genome Sequence of Campylobacter showae UNSWCD, Isolated from a Patient with Crohn's Disease.</title>
        <authorList>
            <person name="Tay A.P."/>
            <person name="Kaakoush N.O."/>
            <person name="Deshpande N.P."/>
            <person name="Chen Z."/>
            <person name="Mitchell H."/>
            <person name="Wilkins M.R."/>
        </authorList>
    </citation>
    <scope>NUCLEOTIDE SEQUENCE [LARGE SCALE GENOMIC DNA]</scope>
    <source>
        <strain evidence="1 2">CSUNSWCD</strain>
    </source>
</reference>
<organism evidence="1 2">
    <name type="scientific">Campylobacter showae CSUNSWCD</name>
    <dbReference type="NCBI Taxonomy" id="1244083"/>
    <lineage>
        <taxon>Bacteria</taxon>
        <taxon>Pseudomonadati</taxon>
        <taxon>Campylobacterota</taxon>
        <taxon>Epsilonproteobacteria</taxon>
        <taxon>Campylobacterales</taxon>
        <taxon>Campylobacteraceae</taxon>
        <taxon>Campylobacter</taxon>
    </lineage>
</organism>